<protein>
    <recommendedName>
        <fullName evidence="4">23S rRNA (Guanosine(2251)-2'-O)-methyltransferase RlmB</fullName>
    </recommendedName>
</protein>
<feature type="region of interest" description="Disordered" evidence="1">
    <location>
        <begin position="1"/>
        <end position="53"/>
    </location>
</feature>
<evidence type="ECO:0000313" key="3">
    <source>
        <dbReference type="Proteomes" id="UP000695264"/>
    </source>
</evidence>
<proteinExistence type="predicted"/>
<sequence>MAKNKNRKQKARAAGQADSAAPETSPGTRRGEAALAPEPPEPTARKHRRFGHN</sequence>
<dbReference type="RefSeq" id="WP_168103046.1">
    <property type="nucleotide sequence ID" value="NZ_JAATEN010000014.1"/>
</dbReference>
<gene>
    <name evidence="2" type="ORF">HCK00_18195</name>
</gene>
<evidence type="ECO:0000256" key="1">
    <source>
        <dbReference type="SAM" id="MobiDB-lite"/>
    </source>
</evidence>
<evidence type="ECO:0008006" key="4">
    <source>
        <dbReference type="Google" id="ProtNLM"/>
    </source>
</evidence>
<organism evidence="2 3">
    <name type="scientific">Streptomyces zingiberis</name>
    <dbReference type="NCBI Taxonomy" id="2053010"/>
    <lineage>
        <taxon>Bacteria</taxon>
        <taxon>Bacillati</taxon>
        <taxon>Actinomycetota</taxon>
        <taxon>Actinomycetes</taxon>
        <taxon>Kitasatosporales</taxon>
        <taxon>Streptomycetaceae</taxon>
        <taxon>Streptomyces</taxon>
    </lineage>
</organism>
<name>A0ABX1C656_9ACTN</name>
<reference evidence="2 3" key="1">
    <citation type="submission" date="2020-03" db="EMBL/GenBank/DDBJ databases">
        <title>WGS of actinomycetes isolated from Thailand.</title>
        <authorList>
            <person name="Thawai C."/>
        </authorList>
    </citation>
    <scope>NUCLEOTIDE SEQUENCE [LARGE SCALE GENOMIC DNA]</scope>
    <source>
        <strain evidence="2 3">PLAI 1-29</strain>
    </source>
</reference>
<dbReference type="EMBL" id="JAATEN010000014">
    <property type="protein sequence ID" value="NJQ02419.1"/>
    <property type="molecule type" value="Genomic_DNA"/>
</dbReference>
<comment type="caution">
    <text evidence="2">The sequence shown here is derived from an EMBL/GenBank/DDBJ whole genome shotgun (WGS) entry which is preliminary data.</text>
</comment>
<accession>A0ABX1C656</accession>
<feature type="compositionally biased region" description="Basic residues" evidence="1">
    <location>
        <begin position="1"/>
        <end position="11"/>
    </location>
</feature>
<dbReference type="Proteomes" id="UP000695264">
    <property type="component" value="Unassembled WGS sequence"/>
</dbReference>
<evidence type="ECO:0000313" key="2">
    <source>
        <dbReference type="EMBL" id="NJQ02419.1"/>
    </source>
</evidence>
<keyword evidence="3" id="KW-1185">Reference proteome</keyword>